<organism evidence="7 8">
    <name type="scientific">Acanthamoeba castellanii (strain ATCC 30010 / Neff)</name>
    <dbReference type="NCBI Taxonomy" id="1257118"/>
    <lineage>
        <taxon>Eukaryota</taxon>
        <taxon>Amoebozoa</taxon>
        <taxon>Discosea</taxon>
        <taxon>Longamoebia</taxon>
        <taxon>Centramoebida</taxon>
        <taxon>Acanthamoebidae</taxon>
        <taxon>Acanthamoeba</taxon>
    </lineage>
</organism>
<evidence type="ECO:0000313" key="7">
    <source>
        <dbReference type="EMBL" id="ELR24557.1"/>
    </source>
</evidence>
<dbReference type="STRING" id="1257118.L8HH79"/>
<evidence type="ECO:0000256" key="2">
    <source>
        <dbReference type="ARBA" id="ARBA00013732"/>
    </source>
</evidence>
<evidence type="ECO:0000256" key="6">
    <source>
        <dbReference type="SAM" id="MobiDB-lite"/>
    </source>
</evidence>
<keyword evidence="3" id="KW-1000">Mitochondrion outer membrane</keyword>
<dbReference type="PANTHER" id="PTHR46840:SF2">
    <property type="entry name" value="ARMADILLO REPEAT-CONTAINING PROTEIN 1"/>
    <property type="match status" value="1"/>
</dbReference>
<gene>
    <name evidence="7" type="ORF">ACA1_171300</name>
</gene>
<keyword evidence="3" id="KW-0496">Mitochondrion</keyword>
<evidence type="ECO:0000256" key="3">
    <source>
        <dbReference type="ARBA" id="ARBA00022787"/>
    </source>
</evidence>
<dbReference type="Gene3D" id="1.25.10.10">
    <property type="entry name" value="Leucine-rich Repeat Variant"/>
    <property type="match status" value="1"/>
</dbReference>
<dbReference type="Proteomes" id="UP000011083">
    <property type="component" value="Unassembled WGS sequence"/>
</dbReference>
<protein>
    <recommendedName>
        <fullName evidence="2">Armadillo repeat-containing protein 1</fullName>
    </recommendedName>
</protein>
<dbReference type="AlphaFoldDB" id="L8HH79"/>
<dbReference type="InterPro" id="IPR016024">
    <property type="entry name" value="ARM-type_fold"/>
</dbReference>
<proteinExistence type="predicted"/>
<comment type="subunit">
    <text evidence="5">Interacts with mitochondrial contact site and cristae organizing system (MICOS) complex components IMMT/MIC60 and MICOS10/MIC10. Interacts with mitochondrial outer membrane sorting assembly machinery (SAM) complex components SAMM50 and MTX1.</text>
</comment>
<feature type="region of interest" description="Disordered" evidence="6">
    <location>
        <begin position="263"/>
        <end position="284"/>
    </location>
</feature>
<dbReference type="GeneID" id="14925577"/>
<dbReference type="PANTHER" id="PTHR46840">
    <property type="entry name" value="ARMADILLO REPEAT-CONTAINING PROTEIN 1"/>
    <property type="match status" value="1"/>
</dbReference>
<dbReference type="InterPro" id="IPR011989">
    <property type="entry name" value="ARM-like"/>
</dbReference>
<accession>L8HH79</accession>
<name>L8HH79_ACACF</name>
<sequence length="320" mass="34441">MESITEAKRIRTIAHDTPSISTFIASNVYLPQLVALLEDEDDEAVAIALEVINFLVSESNAANRRRIASEKNLLSRVQEMMMDISLDAKVKSHAIKTYTNLQAYQSSGSSDELTTSTPSVAASTKEVDADVINEEFPNQQEENKPAASAVPQGGPTMSIFRTAAAGPAGRSATVGFGGAAPGLALFSSSVSNRLATAQTFTVFVKGLQNRPDNKAALEKKLLSVKGVISFSIFEEKAVVRAIISEQELLKSVREITGLQVASSMPGLDDKENSSPQYLQRERTRDAGNKGKIVVQDYNKDKGDDAAANGWFGRVARALWG</sequence>
<comment type="function">
    <text evidence="4">In association with mitochondrial contact site and cristae organizing system (MICOS) complex components and mitochondrial outer membrane sorting assembly machinery (SAM) complex components may regulate mitochondrial dynamics playing a role in determining mitochondrial length, distribution and motility.</text>
</comment>
<dbReference type="EMBL" id="KB007811">
    <property type="protein sequence ID" value="ELR24557.1"/>
    <property type="molecule type" value="Genomic_DNA"/>
</dbReference>
<dbReference type="InterPro" id="IPR016617">
    <property type="entry name" value="ARMC1"/>
</dbReference>
<comment type="subcellular location">
    <subcellularLocation>
        <location evidence="1">Mitochondrion outer membrane</location>
    </subcellularLocation>
</comment>
<evidence type="ECO:0000313" key="8">
    <source>
        <dbReference type="Proteomes" id="UP000011083"/>
    </source>
</evidence>
<evidence type="ECO:0000256" key="4">
    <source>
        <dbReference type="ARBA" id="ARBA00023764"/>
    </source>
</evidence>
<dbReference type="GO" id="GO:0005741">
    <property type="term" value="C:mitochondrial outer membrane"/>
    <property type="evidence" value="ECO:0007669"/>
    <property type="project" value="UniProtKB-SubCell"/>
</dbReference>
<dbReference type="SUPFAM" id="SSF48371">
    <property type="entry name" value="ARM repeat"/>
    <property type="match status" value="1"/>
</dbReference>
<dbReference type="VEuPathDB" id="AmoebaDB:ACA1_171300"/>
<evidence type="ECO:0000256" key="1">
    <source>
        <dbReference type="ARBA" id="ARBA00004294"/>
    </source>
</evidence>
<reference evidence="7 8" key="1">
    <citation type="journal article" date="2013" name="Genome Biol.">
        <title>Genome of Acanthamoeba castellanii highlights extensive lateral gene transfer and early evolution of tyrosine kinase signaling.</title>
        <authorList>
            <person name="Clarke M."/>
            <person name="Lohan A.J."/>
            <person name="Liu B."/>
            <person name="Lagkouvardos I."/>
            <person name="Roy S."/>
            <person name="Zafar N."/>
            <person name="Bertelli C."/>
            <person name="Schilde C."/>
            <person name="Kianianmomeni A."/>
            <person name="Burglin T.R."/>
            <person name="Frech C."/>
            <person name="Turcotte B."/>
            <person name="Kopec K.O."/>
            <person name="Synnott J.M."/>
            <person name="Choo C."/>
            <person name="Paponov I."/>
            <person name="Finkler A."/>
            <person name="Soon Heng Tan C."/>
            <person name="Hutchins A.P."/>
            <person name="Weinmeier T."/>
            <person name="Rattei T."/>
            <person name="Chu J.S."/>
            <person name="Gimenez G."/>
            <person name="Irimia M."/>
            <person name="Rigden D.J."/>
            <person name="Fitzpatrick D.A."/>
            <person name="Lorenzo-Morales J."/>
            <person name="Bateman A."/>
            <person name="Chiu C.H."/>
            <person name="Tang P."/>
            <person name="Hegemann P."/>
            <person name="Fromm H."/>
            <person name="Raoult D."/>
            <person name="Greub G."/>
            <person name="Miranda-Saavedra D."/>
            <person name="Chen N."/>
            <person name="Nash P."/>
            <person name="Ginger M.L."/>
            <person name="Horn M."/>
            <person name="Schaap P."/>
            <person name="Caler L."/>
            <person name="Loftus B."/>
        </authorList>
    </citation>
    <scope>NUCLEOTIDE SEQUENCE [LARGE SCALE GENOMIC DNA]</scope>
    <source>
        <strain evidence="7 8">Neff</strain>
    </source>
</reference>
<keyword evidence="3" id="KW-0472">Membrane</keyword>
<evidence type="ECO:0000256" key="5">
    <source>
        <dbReference type="ARBA" id="ARBA00046478"/>
    </source>
</evidence>
<dbReference type="RefSeq" id="XP_004356457.1">
    <property type="nucleotide sequence ID" value="XM_004356404.1"/>
</dbReference>
<keyword evidence="8" id="KW-1185">Reference proteome</keyword>
<dbReference type="KEGG" id="acan:ACA1_171300"/>